<dbReference type="EMBL" id="CAMPGE010010052">
    <property type="protein sequence ID" value="CAI2368908.1"/>
    <property type="molecule type" value="Genomic_DNA"/>
</dbReference>
<sequence length="423" mass="49365">MEKEAFFEEFESKMHDLFIDGTCAYRQGSEANSNLNMKFQISTEYASNNPPAVLPDNVSISSSQFPNFKNEDAFSRLNEPHTKTTSEIDFLNSDIFKTPKENKESKKEKNRIKARETRKRKKNYVSELEDKVATLEIENKRLHDQIALLQNRLSANELGEENKSLLSRLRDQDQKYHENLKEGKGLCEYPDPPEESVIESGIIDPRSTSEDNKLHIIFGCNQPRIHFLDKVFDIIIDNLLCEKYRFKFLHCQSRRPSFDELKKLQKASKYQVQELLKEKRITEYDILNAKMDLNKKQYNYFVHNANDKFFELRNSLIEAVAKINEARNTCTYVLSELDAMHHMIKETDLIPASQTSEAGKYIEEKKLGLDIKPQKLFSYKKVKKILEFCYDPKVVTSLHPEEPTTAPPEVTYRTEVFYNQPAC</sequence>
<feature type="domain" description="BZIP" evidence="2">
    <location>
        <begin position="100"/>
        <end position="154"/>
    </location>
</feature>
<evidence type="ECO:0000313" key="3">
    <source>
        <dbReference type="EMBL" id="CAI2368908.1"/>
    </source>
</evidence>
<proteinExistence type="predicted"/>
<dbReference type="SUPFAM" id="SSF57959">
    <property type="entry name" value="Leucine zipper domain"/>
    <property type="match status" value="1"/>
</dbReference>
<reference evidence="3" key="1">
    <citation type="submission" date="2023-07" db="EMBL/GenBank/DDBJ databases">
        <authorList>
            <consortium name="AG Swart"/>
            <person name="Singh M."/>
            <person name="Singh A."/>
            <person name="Seah K."/>
            <person name="Emmerich C."/>
        </authorList>
    </citation>
    <scope>NUCLEOTIDE SEQUENCE</scope>
    <source>
        <strain evidence="3">DP1</strain>
    </source>
</reference>
<dbReference type="PROSITE" id="PS50217">
    <property type="entry name" value="BZIP"/>
    <property type="match status" value="1"/>
</dbReference>
<evidence type="ECO:0000313" key="4">
    <source>
        <dbReference type="Proteomes" id="UP001295684"/>
    </source>
</evidence>
<dbReference type="InterPro" id="IPR046347">
    <property type="entry name" value="bZIP_sf"/>
</dbReference>
<dbReference type="AlphaFoldDB" id="A0AAD1XEF6"/>
<dbReference type="GO" id="GO:0003700">
    <property type="term" value="F:DNA-binding transcription factor activity"/>
    <property type="evidence" value="ECO:0007669"/>
    <property type="project" value="InterPro"/>
</dbReference>
<organism evidence="3 4">
    <name type="scientific">Euplotes crassus</name>
    <dbReference type="NCBI Taxonomy" id="5936"/>
    <lineage>
        <taxon>Eukaryota</taxon>
        <taxon>Sar</taxon>
        <taxon>Alveolata</taxon>
        <taxon>Ciliophora</taxon>
        <taxon>Intramacronucleata</taxon>
        <taxon>Spirotrichea</taxon>
        <taxon>Hypotrichia</taxon>
        <taxon>Euplotida</taxon>
        <taxon>Euplotidae</taxon>
        <taxon>Moneuplotes</taxon>
    </lineage>
</organism>
<protein>
    <recommendedName>
        <fullName evidence="2">BZIP domain-containing protein</fullName>
    </recommendedName>
</protein>
<accession>A0AAD1XEF6</accession>
<evidence type="ECO:0000259" key="2">
    <source>
        <dbReference type="PROSITE" id="PS50217"/>
    </source>
</evidence>
<dbReference type="SMART" id="SM00338">
    <property type="entry name" value="BRLZ"/>
    <property type="match status" value="1"/>
</dbReference>
<evidence type="ECO:0000256" key="1">
    <source>
        <dbReference type="SAM" id="Coils"/>
    </source>
</evidence>
<keyword evidence="4" id="KW-1185">Reference proteome</keyword>
<dbReference type="Proteomes" id="UP001295684">
    <property type="component" value="Unassembled WGS sequence"/>
</dbReference>
<dbReference type="Gene3D" id="1.20.5.170">
    <property type="match status" value="1"/>
</dbReference>
<dbReference type="InterPro" id="IPR004827">
    <property type="entry name" value="bZIP"/>
</dbReference>
<gene>
    <name evidence="3" type="ORF">ECRASSUSDP1_LOCUS10204</name>
</gene>
<feature type="coiled-coil region" evidence="1">
    <location>
        <begin position="118"/>
        <end position="175"/>
    </location>
</feature>
<name>A0AAD1XEF6_EUPCR</name>
<comment type="caution">
    <text evidence="3">The sequence shown here is derived from an EMBL/GenBank/DDBJ whole genome shotgun (WGS) entry which is preliminary data.</text>
</comment>
<keyword evidence="1" id="KW-0175">Coiled coil</keyword>
<dbReference type="Pfam" id="PF00170">
    <property type="entry name" value="bZIP_1"/>
    <property type="match status" value="1"/>
</dbReference>